<keyword evidence="3 6" id="KW-1133">Transmembrane helix</keyword>
<evidence type="ECO:0000256" key="6">
    <source>
        <dbReference type="SAM" id="Phobius"/>
    </source>
</evidence>
<comment type="subcellular location">
    <subcellularLocation>
        <location evidence="1">Membrane</location>
        <topology evidence="1">Multi-pass membrane protein</topology>
    </subcellularLocation>
</comment>
<dbReference type="SUPFAM" id="SSF103481">
    <property type="entry name" value="Multidrug resistance efflux transporter EmrE"/>
    <property type="match status" value="2"/>
</dbReference>
<feature type="transmembrane region" description="Helical" evidence="6">
    <location>
        <begin position="248"/>
        <end position="269"/>
    </location>
</feature>
<accession>A0A0W0FIB2</accession>
<sequence>MLENTKSLWEWLLRSGGTLIDNNAGFLLIGAGQACFATMDVAVKKANEVDPSIPVLELILIRMAVTYTCCISYMYYHDISDFWFGPAEVRGLLILRGLFSFLSIFGLYYSLIYLPLSTATVLTFLVPFCTAISGTLFLKEDFLLREALAGAFSLSGVVLIARPPFLFGENPGDGNGENHVDVAQRLMAVGVALLGVLGTTGGWTTIRIIGKRSLPVQTLTAYACMCVVGSTILMCVMGIPFIKPTHVVWWILVLVIGIFGFFAQILSTMGLQRDALGRGTIAVYTQIVFALILERIFFDYTIPYLSAIGTGIILSAALYTVLTKKRKQEVRDGSDDEERVLLSPEEHPNEENSVEQGH</sequence>
<feature type="region of interest" description="Disordered" evidence="5">
    <location>
        <begin position="327"/>
        <end position="358"/>
    </location>
</feature>
<feature type="domain" description="EamA" evidence="7">
    <location>
        <begin position="25"/>
        <end position="161"/>
    </location>
</feature>
<evidence type="ECO:0000256" key="1">
    <source>
        <dbReference type="ARBA" id="ARBA00004141"/>
    </source>
</evidence>
<evidence type="ECO:0000256" key="5">
    <source>
        <dbReference type="SAM" id="MobiDB-lite"/>
    </source>
</evidence>
<evidence type="ECO:0000313" key="8">
    <source>
        <dbReference type="EMBL" id="KTB36061.1"/>
    </source>
</evidence>
<evidence type="ECO:0000256" key="4">
    <source>
        <dbReference type="ARBA" id="ARBA00023136"/>
    </source>
</evidence>
<dbReference type="PANTHER" id="PTHR22911">
    <property type="entry name" value="ACYL-MALONYL CONDENSING ENZYME-RELATED"/>
    <property type="match status" value="1"/>
</dbReference>
<dbReference type="Pfam" id="PF00892">
    <property type="entry name" value="EamA"/>
    <property type="match status" value="2"/>
</dbReference>
<feature type="domain" description="EamA" evidence="7">
    <location>
        <begin position="189"/>
        <end position="320"/>
    </location>
</feature>
<feature type="transmembrane region" description="Helical" evidence="6">
    <location>
        <begin position="186"/>
        <end position="209"/>
    </location>
</feature>
<keyword evidence="4 6" id="KW-0472">Membrane</keyword>
<comment type="caution">
    <text evidence="8">The sequence shown here is derived from an EMBL/GenBank/DDBJ whole genome shotgun (WGS) entry which is preliminary data.</text>
</comment>
<keyword evidence="2 6" id="KW-0812">Transmembrane</keyword>
<name>A0A0W0FIB2_MONRR</name>
<feature type="transmembrane region" description="Helical" evidence="6">
    <location>
        <begin position="59"/>
        <end position="77"/>
    </location>
</feature>
<dbReference type="InterPro" id="IPR000620">
    <property type="entry name" value="EamA_dom"/>
</dbReference>
<gene>
    <name evidence="8" type="ORF">WG66_11377</name>
</gene>
<organism evidence="8 9">
    <name type="scientific">Moniliophthora roreri</name>
    <name type="common">Frosty pod rot fungus</name>
    <name type="synonym">Monilia roreri</name>
    <dbReference type="NCBI Taxonomy" id="221103"/>
    <lineage>
        <taxon>Eukaryota</taxon>
        <taxon>Fungi</taxon>
        <taxon>Dikarya</taxon>
        <taxon>Basidiomycota</taxon>
        <taxon>Agaricomycotina</taxon>
        <taxon>Agaricomycetes</taxon>
        <taxon>Agaricomycetidae</taxon>
        <taxon>Agaricales</taxon>
        <taxon>Marasmiineae</taxon>
        <taxon>Marasmiaceae</taxon>
        <taxon>Moniliophthora</taxon>
    </lineage>
</organism>
<dbReference type="AlphaFoldDB" id="A0A0W0FIB2"/>
<evidence type="ECO:0000256" key="3">
    <source>
        <dbReference type="ARBA" id="ARBA00022989"/>
    </source>
</evidence>
<feature type="transmembrane region" description="Helical" evidence="6">
    <location>
        <begin position="116"/>
        <end position="138"/>
    </location>
</feature>
<protein>
    <submittedName>
        <fullName evidence="8">Hypothetical integral membrane protein DUF6</fullName>
    </submittedName>
</protein>
<dbReference type="eggNOG" id="KOG4510">
    <property type="taxonomic scope" value="Eukaryota"/>
</dbReference>
<feature type="transmembrane region" description="Helical" evidence="6">
    <location>
        <begin position="89"/>
        <end position="110"/>
    </location>
</feature>
<dbReference type="EMBL" id="LATX01001932">
    <property type="protein sequence ID" value="KTB36061.1"/>
    <property type="molecule type" value="Genomic_DNA"/>
</dbReference>
<reference evidence="8 9" key="1">
    <citation type="submission" date="2015-12" db="EMBL/GenBank/DDBJ databases">
        <title>Draft genome sequence of Moniliophthora roreri, the causal agent of frosty pod rot of cacao.</title>
        <authorList>
            <person name="Aime M.C."/>
            <person name="Diaz-Valderrama J.R."/>
            <person name="Kijpornyongpan T."/>
            <person name="Phillips-Mora W."/>
        </authorList>
    </citation>
    <scope>NUCLEOTIDE SEQUENCE [LARGE SCALE GENOMIC DNA]</scope>
    <source>
        <strain evidence="8 9">MCA 2952</strain>
    </source>
</reference>
<evidence type="ECO:0000313" key="9">
    <source>
        <dbReference type="Proteomes" id="UP000054988"/>
    </source>
</evidence>
<feature type="transmembrane region" description="Helical" evidence="6">
    <location>
        <begin position="221"/>
        <end position="242"/>
    </location>
</feature>
<evidence type="ECO:0000259" key="7">
    <source>
        <dbReference type="Pfam" id="PF00892"/>
    </source>
</evidence>
<dbReference type="Proteomes" id="UP000054988">
    <property type="component" value="Unassembled WGS sequence"/>
</dbReference>
<dbReference type="PROSITE" id="PS51257">
    <property type="entry name" value="PROKAR_LIPOPROTEIN"/>
    <property type="match status" value="1"/>
</dbReference>
<dbReference type="GO" id="GO:0016020">
    <property type="term" value="C:membrane"/>
    <property type="evidence" value="ECO:0007669"/>
    <property type="project" value="UniProtKB-SubCell"/>
</dbReference>
<feature type="transmembrane region" description="Helical" evidence="6">
    <location>
        <begin position="281"/>
        <end position="298"/>
    </location>
</feature>
<evidence type="ECO:0000256" key="2">
    <source>
        <dbReference type="ARBA" id="ARBA00022692"/>
    </source>
</evidence>
<feature type="transmembrane region" description="Helical" evidence="6">
    <location>
        <begin position="304"/>
        <end position="322"/>
    </location>
</feature>
<dbReference type="InterPro" id="IPR037185">
    <property type="entry name" value="EmrE-like"/>
</dbReference>
<dbReference type="PANTHER" id="PTHR22911:SF6">
    <property type="entry name" value="SOLUTE CARRIER FAMILY 35 MEMBER G1"/>
    <property type="match status" value="1"/>
</dbReference>
<proteinExistence type="predicted"/>